<evidence type="ECO:0000256" key="1">
    <source>
        <dbReference type="SAM" id="Phobius"/>
    </source>
</evidence>
<comment type="caution">
    <text evidence="3">The sequence shown here is derived from an EMBL/GenBank/DDBJ whole genome shotgun (WGS) entry which is preliminary data.</text>
</comment>
<keyword evidence="4" id="KW-1185">Reference proteome</keyword>
<organism evidence="3 4">
    <name type="scientific">Psilocybe cf. subviscida</name>
    <dbReference type="NCBI Taxonomy" id="2480587"/>
    <lineage>
        <taxon>Eukaryota</taxon>
        <taxon>Fungi</taxon>
        <taxon>Dikarya</taxon>
        <taxon>Basidiomycota</taxon>
        <taxon>Agaricomycotina</taxon>
        <taxon>Agaricomycetes</taxon>
        <taxon>Agaricomycetidae</taxon>
        <taxon>Agaricales</taxon>
        <taxon>Agaricineae</taxon>
        <taxon>Strophariaceae</taxon>
        <taxon>Psilocybe</taxon>
    </lineage>
</organism>
<evidence type="ECO:0000256" key="2">
    <source>
        <dbReference type="SAM" id="SignalP"/>
    </source>
</evidence>
<dbReference type="OrthoDB" id="3153758at2759"/>
<keyword evidence="2" id="KW-0732">Signal</keyword>
<sequence length="313" mass="34852">MEGLKGSRPASGVLVASRSLLLLPVVLPSSQSHSIAEIAQQQFSLILDTHCDAVSKDLTVPPEKRKMDSLPIYYNSIPINYRPQVNYESTRPQRRQALSISLTFGLCILFGLLVLSIINGFIITSSIRGLFTSPNEPPQTPTSDVNAAWEYLKGGEHCLRYATREYTALLKTVDLPAGEDPMKACRDTPAEIHGVVLYTNFCQNLGFGRGIWGFWTVDFNEPDCETKWGQFDDLGCVDDRSYPARRVESRLENLQSGSDWQFMCVTTPADINGHHYQTPMDCLNLGHSNILGLWDIPDNACSMAFGPDKETED</sequence>
<keyword evidence="1" id="KW-0472">Membrane</keyword>
<proteinExistence type="predicted"/>
<name>A0A8H5EQX3_9AGAR</name>
<gene>
    <name evidence="3" type="ORF">D9619_012785</name>
</gene>
<dbReference type="Proteomes" id="UP000567179">
    <property type="component" value="Unassembled WGS sequence"/>
</dbReference>
<feature type="signal peptide" evidence="2">
    <location>
        <begin position="1"/>
        <end position="32"/>
    </location>
</feature>
<dbReference type="EMBL" id="JAACJJ010000060">
    <property type="protein sequence ID" value="KAF5309130.1"/>
    <property type="molecule type" value="Genomic_DNA"/>
</dbReference>
<evidence type="ECO:0000313" key="3">
    <source>
        <dbReference type="EMBL" id="KAF5309130.1"/>
    </source>
</evidence>
<keyword evidence="1" id="KW-1133">Transmembrane helix</keyword>
<feature type="chain" id="PRO_5034517206" evidence="2">
    <location>
        <begin position="33"/>
        <end position="313"/>
    </location>
</feature>
<keyword evidence="1" id="KW-0812">Transmembrane</keyword>
<protein>
    <submittedName>
        <fullName evidence="3">Uncharacterized protein</fullName>
    </submittedName>
</protein>
<accession>A0A8H5EQX3</accession>
<feature type="transmembrane region" description="Helical" evidence="1">
    <location>
        <begin position="97"/>
        <end position="123"/>
    </location>
</feature>
<reference evidence="3 4" key="1">
    <citation type="journal article" date="2020" name="ISME J.">
        <title>Uncovering the hidden diversity of litter-decomposition mechanisms in mushroom-forming fungi.</title>
        <authorList>
            <person name="Floudas D."/>
            <person name="Bentzer J."/>
            <person name="Ahren D."/>
            <person name="Johansson T."/>
            <person name="Persson P."/>
            <person name="Tunlid A."/>
        </authorList>
    </citation>
    <scope>NUCLEOTIDE SEQUENCE [LARGE SCALE GENOMIC DNA]</scope>
    <source>
        <strain evidence="3 4">CBS 101986</strain>
    </source>
</reference>
<dbReference type="AlphaFoldDB" id="A0A8H5EQX3"/>
<evidence type="ECO:0000313" key="4">
    <source>
        <dbReference type="Proteomes" id="UP000567179"/>
    </source>
</evidence>